<gene>
    <name evidence="1" type="ORF">PanWU01x14_224590</name>
</gene>
<evidence type="ECO:0000313" key="2">
    <source>
        <dbReference type="Proteomes" id="UP000237105"/>
    </source>
</evidence>
<feature type="non-terminal residue" evidence="1">
    <location>
        <position position="51"/>
    </location>
</feature>
<dbReference type="AlphaFoldDB" id="A0A2P5BNB5"/>
<accession>A0A2P5BNB5</accession>
<organism evidence="1 2">
    <name type="scientific">Parasponia andersonii</name>
    <name type="common">Sponia andersonii</name>
    <dbReference type="NCBI Taxonomy" id="3476"/>
    <lineage>
        <taxon>Eukaryota</taxon>
        <taxon>Viridiplantae</taxon>
        <taxon>Streptophyta</taxon>
        <taxon>Embryophyta</taxon>
        <taxon>Tracheophyta</taxon>
        <taxon>Spermatophyta</taxon>
        <taxon>Magnoliopsida</taxon>
        <taxon>eudicotyledons</taxon>
        <taxon>Gunneridae</taxon>
        <taxon>Pentapetalae</taxon>
        <taxon>rosids</taxon>
        <taxon>fabids</taxon>
        <taxon>Rosales</taxon>
        <taxon>Cannabaceae</taxon>
        <taxon>Parasponia</taxon>
    </lineage>
</organism>
<protein>
    <submittedName>
        <fullName evidence="1">Uncharacterized protein</fullName>
    </submittedName>
</protein>
<proteinExistence type="predicted"/>
<sequence length="51" mass="5692">MEETQQNWVLQCQTSTTVPKVPKNSCCGATPWCRSVVASMPWHRSANCIVP</sequence>
<name>A0A2P5BNB5_PARAD</name>
<dbReference type="EMBL" id="JXTB01000248">
    <property type="protein sequence ID" value="PON50263.1"/>
    <property type="molecule type" value="Genomic_DNA"/>
</dbReference>
<comment type="caution">
    <text evidence="1">The sequence shown here is derived from an EMBL/GenBank/DDBJ whole genome shotgun (WGS) entry which is preliminary data.</text>
</comment>
<keyword evidence="2" id="KW-1185">Reference proteome</keyword>
<reference evidence="2" key="1">
    <citation type="submission" date="2016-06" db="EMBL/GenBank/DDBJ databases">
        <title>Parallel loss of symbiosis genes in relatives of nitrogen-fixing non-legume Parasponia.</title>
        <authorList>
            <person name="Van Velzen R."/>
            <person name="Holmer R."/>
            <person name="Bu F."/>
            <person name="Rutten L."/>
            <person name="Van Zeijl A."/>
            <person name="Liu W."/>
            <person name="Santuari L."/>
            <person name="Cao Q."/>
            <person name="Sharma T."/>
            <person name="Shen D."/>
            <person name="Roswanjaya Y."/>
            <person name="Wardhani T."/>
            <person name="Kalhor M.S."/>
            <person name="Jansen J."/>
            <person name="Van den Hoogen J."/>
            <person name="Gungor B."/>
            <person name="Hartog M."/>
            <person name="Hontelez J."/>
            <person name="Verver J."/>
            <person name="Yang W.-C."/>
            <person name="Schijlen E."/>
            <person name="Repin R."/>
            <person name="Schilthuizen M."/>
            <person name="Schranz E."/>
            <person name="Heidstra R."/>
            <person name="Miyata K."/>
            <person name="Fedorova E."/>
            <person name="Kohlen W."/>
            <person name="Bisseling T."/>
            <person name="Smit S."/>
            <person name="Geurts R."/>
        </authorList>
    </citation>
    <scope>NUCLEOTIDE SEQUENCE [LARGE SCALE GENOMIC DNA]</scope>
    <source>
        <strain evidence="2">cv. WU1-14</strain>
    </source>
</reference>
<dbReference type="Proteomes" id="UP000237105">
    <property type="component" value="Unassembled WGS sequence"/>
</dbReference>
<evidence type="ECO:0000313" key="1">
    <source>
        <dbReference type="EMBL" id="PON50263.1"/>
    </source>
</evidence>